<evidence type="ECO:0000256" key="3">
    <source>
        <dbReference type="ARBA" id="ARBA00022737"/>
    </source>
</evidence>
<evidence type="ECO:0000256" key="5">
    <source>
        <dbReference type="ARBA" id="ARBA00023136"/>
    </source>
</evidence>
<keyword evidence="2 8" id="KW-0812">Transmembrane</keyword>
<dbReference type="GO" id="GO:0005886">
    <property type="term" value="C:plasma membrane"/>
    <property type="evidence" value="ECO:0007669"/>
    <property type="project" value="TreeGrafter"/>
</dbReference>
<dbReference type="EMBL" id="VXIV02002786">
    <property type="protein sequence ID" value="KAF6022926.1"/>
    <property type="molecule type" value="Genomic_DNA"/>
</dbReference>
<dbReference type="OrthoDB" id="10062665at2759"/>
<evidence type="ECO:0000256" key="1">
    <source>
        <dbReference type="ARBA" id="ARBA00004167"/>
    </source>
</evidence>
<dbReference type="PRINTS" id="PR00261">
    <property type="entry name" value="LDLRECEPTOR"/>
</dbReference>
<keyword evidence="3" id="KW-0677">Repeat</keyword>
<dbReference type="InterPro" id="IPR036055">
    <property type="entry name" value="LDL_receptor-like_sf"/>
</dbReference>
<evidence type="ECO:0000256" key="2">
    <source>
        <dbReference type="ARBA" id="ARBA00022692"/>
    </source>
</evidence>
<feature type="disulfide bond" evidence="7">
    <location>
        <begin position="96"/>
        <end position="114"/>
    </location>
</feature>
<reference evidence="9" key="1">
    <citation type="submission" date="2020-06" db="EMBL/GenBank/DDBJ databases">
        <title>Draft genome of Bugula neritina, a colonial animal packing powerful symbionts and potential medicines.</title>
        <authorList>
            <person name="Rayko M."/>
        </authorList>
    </citation>
    <scope>NUCLEOTIDE SEQUENCE [LARGE SCALE GENOMIC DNA]</scope>
    <source>
        <strain evidence="9">Kwan_BN1</strain>
    </source>
</reference>
<dbReference type="SUPFAM" id="SSF57424">
    <property type="entry name" value="LDL receptor-like module"/>
    <property type="match status" value="2"/>
</dbReference>
<dbReference type="PANTHER" id="PTHR24270">
    <property type="entry name" value="LOW-DENSITY LIPOPROTEIN RECEPTOR-RELATED"/>
    <property type="match status" value="1"/>
</dbReference>
<dbReference type="Proteomes" id="UP000593567">
    <property type="component" value="Unassembled WGS sequence"/>
</dbReference>
<gene>
    <name evidence="9" type="ORF">EB796_018763</name>
</gene>
<dbReference type="CDD" id="cd00112">
    <property type="entry name" value="LDLa"/>
    <property type="match status" value="2"/>
</dbReference>
<organism evidence="9 10">
    <name type="scientific">Bugula neritina</name>
    <name type="common">Brown bryozoan</name>
    <name type="synonym">Sertularia neritina</name>
    <dbReference type="NCBI Taxonomy" id="10212"/>
    <lineage>
        <taxon>Eukaryota</taxon>
        <taxon>Metazoa</taxon>
        <taxon>Spiralia</taxon>
        <taxon>Lophotrochozoa</taxon>
        <taxon>Bryozoa</taxon>
        <taxon>Gymnolaemata</taxon>
        <taxon>Cheilostomatida</taxon>
        <taxon>Flustrina</taxon>
        <taxon>Buguloidea</taxon>
        <taxon>Bugulidae</taxon>
        <taxon>Bugula</taxon>
    </lineage>
</organism>
<dbReference type="InterPro" id="IPR002172">
    <property type="entry name" value="LDrepeatLR_classA_rpt"/>
</dbReference>
<dbReference type="AlphaFoldDB" id="A0A7J7JB96"/>
<evidence type="ECO:0000256" key="6">
    <source>
        <dbReference type="ARBA" id="ARBA00023157"/>
    </source>
</evidence>
<evidence type="ECO:0000313" key="9">
    <source>
        <dbReference type="EMBL" id="KAF6022926.1"/>
    </source>
</evidence>
<proteinExistence type="predicted"/>
<dbReference type="PROSITE" id="PS50068">
    <property type="entry name" value="LDLRA_2"/>
    <property type="match status" value="2"/>
</dbReference>
<comment type="caution">
    <text evidence="7">Lacks conserved residue(s) required for the propagation of feature annotation.</text>
</comment>
<feature type="transmembrane region" description="Helical" evidence="8">
    <location>
        <begin position="46"/>
        <end position="68"/>
    </location>
</feature>
<evidence type="ECO:0000256" key="7">
    <source>
        <dbReference type="PROSITE-ProRule" id="PRU00124"/>
    </source>
</evidence>
<accession>A0A7J7JB96</accession>
<dbReference type="Gene3D" id="4.10.400.10">
    <property type="entry name" value="Low-density Lipoprotein Receptor"/>
    <property type="match status" value="2"/>
</dbReference>
<keyword evidence="10" id="KW-1185">Reference proteome</keyword>
<evidence type="ECO:0000256" key="8">
    <source>
        <dbReference type="SAM" id="Phobius"/>
    </source>
</evidence>
<dbReference type="SMART" id="SM00192">
    <property type="entry name" value="LDLa"/>
    <property type="match status" value="2"/>
</dbReference>
<evidence type="ECO:0000256" key="4">
    <source>
        <dbReference type="ARBA" id="ARBA00022989"/>
    </source>
</evidence>
<protein>
    <submittedName>
        <fullName evidence="9">Uncharacterized protein</fullName>
    </submittedName>
</protein>
<comment type="subcellular location">
    <subcellularLocation>
        <location evidence="1">Membrane</location>
        <topology evidence="1">Single-pass membrane protein</topology>
    </subcellularLocation>
</comment>
<comment type="caution">
    <text evidence="9">The sequence shown here is derived from an EMBL/GenBank/DDBJ whole genome shotgun (WGS) entry which is preliminary data.</text>
</comment>
<keyword evidence="6 7" id="KW-1015">Disulfide bond</keyword>
<keyword evidence="4 8" id="KW-1133">Transmembrane helix</keyword>
<name>A0A7J7JB96_BUGNE</name>
<dbReference type="Pfam" id="PF00057">
    <property type="entry name" value="Ldl_recept_a"/>
    <property type="match status" value="2"/>
</dbReference>
<sequence>MTTDYGTGMTGKENLSGYFDVNNEGVSIKEGKPIKSWRFWSKKKKILVIGGAIFVVLLLLIIIIAATARHKKESGKIPSLSSGQACTGDTTKQNQCRSGKCLENLFICDGFKDCEDGEDEIKALCDEFSRKPRCRVKQFQCKVSRQCIDTEQVCNGKLDCGSEEYADFSDERNCFEINPDNSVVSVIQNGVSMPMSADIGDLESYIICKEMGFRSLKSRIGIPANGEEIQQCGNISKEFNPEEGDDINDFIDTVDDCSNGILTLVCEKDYTYSYIQDCKYRYILVYTRL</sequence>
<evidence type="ECO:0000313" key="10">
    <source>
        <dbReference type="Proteomes" id="UP000593567"/>
    </source>
</evidence>
<dbReference type="GO" id="GO:0016192">
    <property type="term" value="P:vesicle-mediated transport"/>
    <property type="evidence" value="ECO:0007669"/>
    <property type="project" value="UniProtKB-ARBA"/>
</dbReference>
<keyword evidence="5 8" id="KW-0472">Membrane</keyword>
<dbReference type="InterPro" id="IPR050685">
    <property type="entry name" value="LDLR"/>
</dbReference>